<evidence type="ECO:0000313" key="1">
    <source>
        <dbReference type="EMBL" id="GAA4292988.1"/>
    </source>
</evidence>
<evidence type="ECO:0008006" key="3">
    <source>
        <dbReference type="Google" id="ProtNLM"/>
    </source>
</evidence>
<gene>
    <name evidence="1" type="ORF">GCM10023161_40850</name>
</gene>
<comment type="caution">
    <text evidence="1">The sequence shown here is derived from an EMBL/GenBank/DDBJ whole genome shotgun (WGS) entry which is preliminary data.</text>
</comment>
<accession>A0ABP8F2E5</accession>
<sequence length="305" mass="34084">MELGLRDPIIIIDRVPMTELQQDIYDAMLSRYAGMLDLDRRDAAMFAQMGEVTMYLLQAASSPRLLSANADAARAYRFPSLAVPAGTRLARLIDSYADHEIPAKIQRAMRIVHANAQRGRKTLVWSNFPGNLLDLERNLAGLRPALVYGAVPSAEDAPPGVRTREREIERFRHDDSCLVLLANPAAMSEGVSLHRECHDAIYIDRTFNAGQYLQSLDRIHRLGLEPDVDTRITLLCSEGSIDERINNRVADKARRLATLLNDQHLVEMALPDDEEVGEPLDDTLDLTEVLDHLSRGLPDNRAGEV</sequence>
<name>A0ABP8F2E5_9MYCO</name>
<dbReference type="Gene3D" id="3.40.50.300">
    <property type="entry name" value="P-loop containing nucleotide triphosphate hydrolases"/>
    <property type="match status" value="1"/>
</dbReference>
<organism evidence="1 2">
    <name type="scientific">Mycobacterium paraffinicum</name>
    <dbReference type="NCBI Taxonomy" id="53378"/>
    <lineage>
        <taxon>Bacteria</taxon>
        <taxon>Bacillati</taxon>
        <taxon>Actinomycetota</taxon>
        <taxon>Actinomycetes</taxon>
        <taxon>Mycobacteriales</taxon>
        <taxon>Mycobacteriaceae</taxon>
        <taxon>Mycobacterium</taxon>
    </lineage>
</organism>
<dbReference type="PANTHER" id="PTHR10799">
    <property type="entry name" value="SNF2/RAD54 HELICASE FAMILY"/>
    <property type="match status" value="1"/>
</dbReference>
<proteinExistence type="predicted"/>
<reference evidence="2" key="1">
    <citation type="journal article" date="2019" name="Int. J. Syst. Evol. Microbiol.">
        <title>The Global Catalogue of Microorganisms (GCM) 10K type strain sequencing project: providing services to taxonomists for standard genome sequencing and annotation.</title>
        <authorList>
            <consortium name="The Broad Institute Genomics Platform"/>
            <consortium name="The Broad Institute Genome Sequencing Center for Infectious Disease"/>
            <person name="Wu L."/>
            <person name="Ma J."/>
        </authorList>
    </citation>
    <scope>NUCLEOTIDE SEQUENCE [LARGE SCALE GENOMIC DNA]</scope>
    <source>
        <strain evidence="2">JCM 17782</strain>
    </source>
</reference>
<keyword evidence="2" id="KW-1185">Reference proteome</keyword>
<dbReference type="EMBL" id="BAABGF010000043">
    <property type="protein sequence ID" value="GAA4292988.1"/>
    <property type="molecule type" value="Genomic_DNA"/>
</dbReference>
<dbReference type="Proteomes" id="UP001501417">
    <property type="component" value="Unassembled WGS sequence"/>
</dbReference>
<evidence type="ECO:0000313" key="2">
    <source>
        <dbReference type="Proteomes" id="UP001501417"/>
    </source>
</evidence>
<dbReference type="InterPro" id="IPR027417">
    <property type="entry name" value="P-loop_NTPase"/>
</dbReference>
<dbReference type="SUPFAM" id="SSF52540">
    <property type="entry name" value="P-loop containing nucleoside triphosphate hydrolases"/>
    <property type="match status" value="1"/>
</dbReference>
<protein>
    <recommendedName>
        <fullName evidence="3">Helicase C-terminal domain-containing protein</fullName>
    </recommendedName>
</protein>